<dbReference type="OrthoDB" id="655030at2759"/>
<dbReference type="SUPFAM" id="SSF51905">
    <property type="entry name" value="FAD/NAD(P)-binding domain"/>
    <property type="match status" value="1"/>
</dbReference>
<dbReference type="EMBL" id="CAJGYO010000012">
    <property type="protein sequence ID" value="CAD6263546.1"/>
    <property type="molecule type" value="Genomic_DNA"/>
</dbReference>
<protein>
    <recommendedName>
        <fullName evidence="8">Zeaxanthin epoxidase</fullName>
    </recommendedName>
</protein>
<keyword evidence="3" id="KW-0274">FAD</keyword>
<comment type="caution">
    <text evidence="6">The sequence shown here is derived from an EMBL/GenBank/DDBJ whole genome shotgun (WGS) entry which is preliminary data.</text>
</comment>
<name>A0A811R1X7_9POAL</name>
<dbReference type="InterPro" id="IPR036188">
    <property type="entry name" value="FAD/NAD-bd_sf"/>
</dbReference>
<sequence>MALLSATSPAKAHFSALLFCHDEPQQHQHALPVPHPQSFGGGNKARQRARGRCAAASMRLPDASVASAPAPAAAAGEARRKKKPRVLVAGGGIGGLVFALAARRKGYDVTVFERDMSAVRGEGQYRGPIQIQSNALAALEAIDMSVAEEVMRVGCVTGDRINGLVDGMSGSWYAPPPFLLPFLQSATCHLCLGFGSLALFLRALCSRLCICRRSAAVWCAPLRYYSTKCSALEFGYP</sequence>
<dbReference type="Pfam" id="PF13450">
    <property type="entry name" value="NAD_binding_8"/>
    <property type="match status" value="1"/>
</dbReference>
<gene>
    <name evidence="6" type="ORF">NCGR_LOCUS46851</name>
</gene>
<dbReference type="PANTHER" id="PTHR46496">
    <property type="match status" value="1"/>
</dbReference>
<evidence type="ECO:0000256" key="3">
    <source>
        <dbReference type="ARBA" id="ARBA00022827"/>
    </source>
</evidence>
<dbReference type="Proteomes" id="UP000604825">
    <property type="component" value="Unassembled WGS sequence"/>
</dbReference>
<keyword evidence="2" id="KW-0285">Flavoprotein</keyword>
<evidence type="ECO:0000313" key="6">
    <source>
        <dbReference type="EMBL" id="CAD6263546.1"/>
    </source>
</evidence>
<reference evidence="6" key="1">
    <citation type="submission" date="2020-10" db="EMBL/GenBank/DDBJ databases">
        <authorList>
            <person name="Han B."/>
            <person name="Lu T."/>
            <person name="Zhao Q."/>
            <person name="Huang X."/>
            <person name="Zhao Y."/>
        </authorList>
    </citation>
    <scope>NUCLEOTIDE SEQUENCE</scope>
</reference>
<keyword evidence="7" id="KW-1185">Reference proteome</keyword>
<evidence type="ECO:0008006" key="8">
    <source>
        <dbReference type="Google" id="ProtNLM"/>
    </source>
</evidence>
<evidence type="ECO:0000256" key="4">
    <source>
        <dbReference type="ARBA" id="ARBA00023002"/>
    </source>
</evidence>
<comment type="cofactor">
    <cofactor evidence="1">
        <name>FAD</name>
        <dbReference type="ChEBI" id="CHEBI:57692"/>
    </cofactor>
</comment>
<keyword evidence="5" id="KW-0472">Membrane</keyword>
<dbReference type="AlphaFoldDB" id="A0A811R1X7"/>
<feature type="transmembrane region" description="Helical" evidence="5">
    <location>
        <begin position="178"/>
        <end position="204"/>
    </location>
</feature>
<feature type="transmembrane region" description="Helical" evidence="5">
    <location>
        <begin position="86"/>
        <end position="102"/>
    </location>
</feature>
<keyword evidence="5" id="KW-1133">Transmembrane helix</keyword>
<evidence type="ECO:0000313" key="7">
    <source>
        <dbReference type="Proteomes" id="UP000604825"/>
    </source>
</evidence>
<dbReference type="PANTHER" id="PTHR46496:SF1">
    <property type="entry name" value="ZEAXANTHIN EPOXIDASE, CHLOROPLASTIC"/>
    <property type="match status" value="1"/>
</dbReference>
<accession>A0A811R1X7</accession>
<dbReference type="Gene3D" id="3.50.50.60">
    <property type="entry name" value="FAD/NAD(P)-binding domain"/>
    <property type="match status" value="1"/>
</dbReference>
<dbReference type="GO" id="GO:0016491">
    <property type="term" value="F:oxidoreductase activity"/>
    <property type="evidence" value="ECO:0007669"/>
    <property type="project" value="UniProtKB-KW"/>
</dbReference>
<evidence type="ECO:0000256" key="2">
    <source>
        <dbReference type="ARBA" id="ARBA00022630"/>
    </source>
</evidence>
<keyword evidence="4" id="KW-0560">Oxidoreductase</keyword>
<keyword evidence="5" id="KW-0812">Transmembrane</keyword>
<evidence type="ECO:0000256" key="5">
    <source>
        <dbReference type="SAM" id="Phobius"/>
    </source>
</evidence>
<proteinExistence type="predicted"/>
<organism evidence="6 7">
    <name type="scientific">Miscanthus lutarioriparius</name>
    <dbReference type="NCBI Taxonomy" id="422564"/>
    <lineage>
        <taxon>Eukaryota</taxon>
        <taxon>Viridiplantae</taxon>
        <taxon>Streptophyta</taxon>
        <taxon>Embryophyta</taxon>
        <taxon>Tracheophyta</taxon>
        <taxon>Spermatophyta</taxon>
        <taxon>Magnoliopsida</taxon>
        <taxon>Liliopsida</taxon>
        <taxon>Poales</taxon>
        <taxon>Poaceae</taxon>
        <taxon>PACMAD clade</taxon>
        <taxon>Panicoideae</taxon>
        <taxon>Andropogonodae</taxon>
        <taxon>Andropogoneae</taxon>
        <taxon>Saccharinae</taxon>
        <taxon>Miscanthus</taxon>
    </lineage>
</organism>
<evidence type="ECO:0000256" key="1">
    <source>
        <dbReference type="ARBA" id="ARBA00001974"/>
    </source>
</evidence>